<accession>A0A1V3ITT2</accession>
<evidence type="ECO:0000313" key="2">
    <source>
        <dbReference type="Proteomes" id="UP000188728"/>
    </source>
</evidence>
<dbReference type="PIRSF" id="PIRSF029208">
    <property type="entry name" value="Phage_tail_GPU"/>
    <property type="match status" value="1"/>
</dbReference>
<comment type="caution">
    <text evidence="1">The sequence shown here is derived from an EMBL/GenBank/DDBJ whole genome shotgun (WGS) entry which is preliminary data.</text>
</comment>
<name>A0A1V3ITT2_9PAST</name>
<gene>
    <name evidence="1" type="ORF">BKK51_05585</name>
</gene>
<sequence>MFQNSALAALGVFVFTRQTVPFQSLDRQSSWRHPTNSVVGQMPKTQFTGKDSETVTISGRLIPEITGGTLSLAMLELMAESGAAFPLIEGANFMLMGFFVIESIQETRTELFGDGTARAIDFTLNLKRTDDPLLIELAQNVMGAF</sequence>
<proteinExistence type="predicted"/>
<dbReference type="Pfam" id="PF06995">
    <property type="entry name" value="Phage_P2_GpU"/>
    <property type="match status" value="1"/>
</dbReference>
<organism evidence="1 2">
    <name type="scientific">Rodentibacter trehalosifermentans</name>
    <dbReference type="NCBI Taxonomy" id="1908263"/>
    <lineage>
        <taxon>Bacteria</taxon>
        <taxon>Pseudomonadati</taxon>
        <taxon>Pseudomonadota</taxon>
        <taxon>Gammaproteobacteria</taxon>
        <taxon>Pasteurellales</taxon>
        <taxon>Pasteurellaceae</taxon>
        <taxon>Rodentibacter</taxon>
    </lineage>
</organism>
<dbReference type="Proteomes" id="UP000188728">
    <property type="component" value="Unassembled WGS sequence"/>
</dbReference>
<evidence type="ECO:0000313" key="1">
    <source>
        <dbReference type="EMBL" id="OOF45657.1"/>
    </source>
</evidence>
<dbReference type="RefSeq" id="WP_077473949.1">
    <property type="nucleotide sequence ID" value="NZ_MLHK01000028.1"/>
</dbReference>
<dbReference type="AlphaFoldDB" id="A0A1V3ITT2"/>
<protein>
    <submittedName>
        <fullName evidence="1">Oxidoreductase</fullName>
    </submittedName>
</protein>
<dbReference type="InterPro" id="IPR009734">
    <property type="entry name" value="Myoviridae_GpU"/>
</dbReference>
<dbReference type="InterPro" id="IPR016912">
    <property type="entry name" value="Phage_P2_GpU"/>
</dbReference>
<dbReference type="EMBL" id="MLHK01000028">
    <property type="protein sequence ID" value="OOF45657.1"/>
    <property type="molecule type" value="Genomic_DNA"/>
</dbReference>
<reference evidence="1 2" key="1">
    <citation type="submission" date="2016-10" db="EMBL/GenBank/DDBJ databases">
        <title>Rodentibacter gen. nov. and new species.</title>
        <authorList>
            <person name="Christensen H."/>
        </authorList>
    </citation>
    <scope>NUCLEOTIDE SEQUENCE [LARGE SCALE GENOMIC DNA]</scope>
    <source>
        <strain evidence="1 2">H1983213011</strain>
    </source>
</reference>